<dbReference type="GeneID" id="89922669"/>
<evidence type="ECO:0000313" key="2">
    <source>
        <dbReference type="Proteomes" id="UP001337655"/>
    </source>
</evidence>
<dbReference type="EMBL" id="JAVRRT010000002">
    <property type="protein sequence ID" value="KAK5174241.1"/>
    <property type="molecule type" value="Genomic_DNA"/>
</dbReference>
<sequence>MGCSRILYTCLKHALRDDNIIDLHATPAAYELSTDIFILNPPTTSGLELIIGSTTAAASGDLNHSLRDYLHLINPDLHSPTTTRDDVFLDPATHAGELFYALLDQQQFDPCLPGFVLYAMPREQLIGSGVPRFLFDAMP</sequence>
<organism evidence="1 2">
    <name type="scientific">Saxophila tyrrhenica</name>
    <dbReference type="NCBI Taxonomy" id="1690608"/>
    <lineage>
        <taxon>Eukaryota</taxon>
        <taxon>Fungi</taxon>
        <taxon>Dikarya</taxon>
        <taxon>Ascomycota</taxon>
        <taxon>Pezizomycotina</taxon>
        <taxon>Dothideomycetes</taxon>
        <taxon>Dothideomycetidae</taxon>
        <taxon>Mycosphaerellales</taxon>
        <taxon>Extremaceae</taxon>
        <taxon>Saxophila</taxon>
    </lineage>
</organism>
<comment type="caution">
    <text evidence="1">The sequence shown here is derived from an EMBL/GenBank/DDBJ whole genome shotgun (WGS) entry which is preliminary data.</text>
</comment>
<protein>
    <submittedName>
        <fullName evidence="1">Uncharacterized protein</fullName>
    </submittedName>
</protein>
<reference evidence="1 2" key="1">
    <citation type="submission" date="2023-08" db="EMBL/GenBank/DDBJ databases">
        <title>Black Yeasts Isolated from many extreme environments.</title>
        <authorList>
            <person name="Coleine C."/>
            <person name="Stajich J.E."/>
            <person name="Selbmann L."/>
        </authorList>
    </citation>
    <scope>NUCLEOTIDE SEQUENCE [LARGE SCALE GENOMIC DNA]</scope>
    <source>
        <strain evidence="1 2">CCFEE 5935</strain>
    </source>
</reference>
<dbReference type="Proteomes" id="UP001337655">
    <property type="component" value="Unassembled WGS sequence"/>
</dbReference>
<proteinExistence type="predicted"/>
<keyword evidence="2" id="KW-1185">Reference proteome</keyword>
<gene>
    <name evidence="1" type="ORF">LTR77_001321</name>
</gene>
<dbReference type="AlphaFoldDB" id="A0AAV9PKG9"/>
<dbReference type="RefSeq" id="XP_064662910.1">
    <property type="nucleotide sequence ID" value="XM_064798583.1"/>
</dbReference>
<evidence type="ECO:0000313" key="1">
    <source>
        <dbReference type="EMBL" id="KAK5174241.1"/>
    </source>
</evidence>
<accession>A0AAV9PKG9</accession>
<name>A0AAV9PKG9_9PEZI</name>